<comment type="caution">
    <text evidence="5">The sequence shown here is derived from an EMBL/GenBank/DDBJ whole genome shotgun (WGS) entry which is preliminary data.</text>
</comment>
<sequence>MTLSTVAAVAGISVPTVSKVLRGGTDVSPETRLKVMDAVRAVGYERPGRAKAGAARDETGQPGLIDLVVNHVEGSWANRVLTGVEYEAAAAGLDVVITLARHNGDWASRLLRRRSLGAVVVLVDPTSSQFKALAAAGIPVVLIDPMSKPPINAASVGVANWDGGRIAGEHLLELGHRRIGVVAGARSHMYSRARVDGLRAAVDAAGHEGGTVTVAYGDWSRTQAEAAAHELLDRTPDISAVFACSDVMALGVYDALASRGLRVAEDVSVVGFDDVPEAQWATPQLTTIRQPSAEMGSAAVKLLLESRLRGGDTDRPHPRVEMLTSLVVRASTAAMR</sequence>
<dbReference type="InterPro" id="IPR046335">
    <property type="entry name" value="LacI/GalR-like_sensor"/>
</dbReference>
<dbReference type="InterPro" id="IPR010982">
    <property type="entry name" value="Lambda_DNA-bd_dom_sf"/>
</dbReference>
<organism evidence="5 6">
    <name type="scientific">Gryllotalpicola koreensis</name>
    <dbReference type="NCBI Taxonomy" id="993086"/>
    <lineage>
        <taxon>Bacteria</taxon>
        <taxon>Bacillati</taxon>
        <taxon>Actinomycetota</taxon>
        <taxon>Actinomycetes</taxon>
        <taxon>Micrococcales</taxon>
        <taxon>Microbacteriaceae</taxon>
        <taxon>Gryllotalpicola</taxon>
    </lineage>
</organism>
<evidence type="ECO:0000313" key="6">
    <source>
        <dbReference type="Proteomes" id="UP001501079"/>
    </source>
</evidence>
<evidence type="ECO:0000256" key="2">
    <source>
        <dbReference type="ARBA" id="ARBA00023125"/>
    </source>
</evidence>
<name>A0ABP7ZT46_9MICO</name>
<keyword evidence="2 5" id="KW-0238">DNA-binding</keyword>
<reference evidence="6" key="1">
    <citation type="journal article" date="2019" name="Int. J. Syst. Evol. Microbiol.">
        <title>The Global Catalogue of Microorganisms (GCM) 10K type strain sequencing project: providing services to taxonomists for standard genome sequencing and annotation.</title>
        <authorList>
            <consortium name="The Broad Institute Genomics Platform"/>
            <consortium name="The Broad Institute Genome Sequencing Center for Infectious Disease"/>
            <person name="Wu L."/>
            <person name="Ma J."/>
        </authorList>
    </citation>
    <scope>NUCLEOTIDE SEQUENCE [LARGE SCALE GENOMIC DNA]</scope>
    <source>
        <strain evidence="6">JCM 17591</strain>
    </source>
</reference>
<accession>A0ABP7ZT46</accession>
<dbReference type="SUPFAM" id="SSF47413">
    <property type="entry name" value="lambda repressor-like DNA-binding domains"/>
    <property type="match status" value="1"/>
</dbReference>
<dbReference type="PANTHER" id="PTHR30146:SF153">
    <property type="entry name" value="LACTOSE OPERON REPRESSOR"/>
    <property type="match status" value="1"/>
</dbReference>
<dbReference type="Proteomes" id="UP001501079">
    <property type="component" value="Unassembled WGS sequence"/>
</dbReference>
<dbReference type="SUPFAM" id="SSF53822">
    <property type="entry name" value="Periplasmic binding protein-like I"/>
    <property type="match status" value="1"/>
</dbReference>
<dbReference type="Gene3D" id="3.40.50.2300">
    <property type="match status" value="2"/>
</dbReference>
<gene>
    <name evidence="5" type="ORF">GCM10022287_05420</name>
</gene>
<feature type="domain" description="HTH lacI-type" evidence="4">
    <location>
        <begin position="1"/>
        <end position="55"/>
    </location>
</feature>
<dbReference type="GO" id="GO:0003677">
    <property type="term" value="F:DNA binding"/>
    <property type="evidence" value="ECO:0007669"/>
    <property type="project" value="UniProtKB-KW"/>
</dbReference>
<evidence type="ECO:0000259" key="4">
    <source>
        <dbReference type="PROSITE" id="PS50932"/>
    </source>
</evidence>
<evidence type="ECO:0000313" key="5">
    <source>
        <dbReference type="EMBL" id="GAA4169195.1"/>
    </source>
</evidence>
<protein>
    <submittedName>
        <fullName evidence="5">LacI family DNA-binding transcriptional regulator</fullName>
    </submittedName>
</protein>
<dbReference type="Gene3D" id="1.10.260.40">
    <property type="entry name" value="lambda repressor-like DNA-binding domains"/>
    <property type="match status" value="1"/>
</dbReference>
<dbReference type="CDD" id="cd01392">
    <property type="entry name" value="HTH_LacI"/>
    <property type="match status" value="1"/>
</dbReference>
<dbReference type="InterPro" id="IPR028082">
    <property type="entry name" value="Peripla_BP_I"/>
</dbReference>
<dbReference type="Pfam" id="PF13377">
    <property type="entry name" value="Peripla_BP_3"/>
    <property type="match status" value="1"/>
</dbReference>
<dbReference type="PROSITE" id="PS50932">
    <property type="entry name" value="HTH_LACI_2"/>
    <property type="match status" value="1"/>
</dbReference>
<dbReference type="Pfam" id="PF00356">
    <property type="entry name" value="LacI"/>
    <property type="match status" value="1"/>
</dbReference>
<dbReference type="InterPro" id="IPR000843">
    <property type="entry name" value="HTH_LacI"/>
</dbReference>
<dbReference type="SMART" id="SM00354">
    <property type="entry name" value="HTH_LACI"/>
    <property type="match status" value="1"/>
</dbReference>
<evidence type="ECO:0000256" key="3">
    <source>
        <dbReference type="ARBA" id="ARBA00023163"/>
    </source>
</evidence>
<dbReference type="PANTHER" id="PTHR30146">
    <property type="entry name" value="LACI-RELATED TRANSCRIPTIONAL REPRESSOR"/>
    <property type="match status" value="1"/>
</dbReference>
<keyword evidence="3" id="KW-0804">Transcription</keyword>
<proteinExistence type="predicted"/>
<dbReference type="EMBL" id="BAABBW010000001">
    <property type="protein sequence ID" value="GAA4169195.1"/>
    <property type="molecule type" value="Genomic_DNA"/>
</dbReference>
<evidence type="ECO:0000256" key="1">
    <source>
        <dbReference type="ARBA" id="ARBA00023015"/>
    </source>
</evidence>
<keyword evidence="1" id="KW-0805">Transcription regulation</keyword>
<keyword evidence="6" id="KW-1185">Reference proteome</keyword>